<evidence type="ECO:0000313" key="7">
    <source>
        <dbReference type="EMBL" id="GAA2971815.1"/>
    </source>
</evidence>
<dbReference type="SUPFAM" id="SSF51445">
    <property type="entry name" value="(Trans)glycosidases"/>
    <property type="match status" value="1"/>
</dbReference>
<dbReference type="EMBL" id="BAAAUD010000105">
    <property type="protein sequence ID" value="GAA2971815.1"/>
    <property type="molecule type" value="Genomic_DNA"/>
</dbReference>
<dbReference type="PRINTS" id="PR00131">
    <property type="entry name" value="GLHYDRLASE1"/>
</dbReference>
<dbReference type="Proteomes" id="UP001500403">
    <property type="component" value="Unassembled WGS sequence"/>
</dbReference>
<evidence type="ECO:0000313" key="8">
    <source>
        <dbReference type="Proteomes" id="UP001500403"/>
    </source>
</evidence>
<protein>
    <recommendedName>
        <fullName evidence="2">beta-glucosidase</fullName>
        <ecNumber evidence="2">3.2.1.21</ecNumber>
    </recommendedName>
</protein>
<evidence type="ECO:0000256" key="1">
    <source>
        <dbReference type="ARBA" id="ARBA00010838"/>
    </source>
</evidence>
<feature type="active site" description="Nucleophile" evidence="5">
    <location>
        <position position="333"/>
    </location>
</feature>
<evidence type="ECO:0000256" key="3">
    <source>
        <dbReference type="ARBA" id="ARBA00022801"/>
    </source>
</evidence>
<proteinExistence type="inferred from homology"/>
<comment type="caution">
    <text evidence="7">The sequence shown here is derived from an EMBL/GenBank/DDBJ whole genome shotgun (WGS) entry which is preliminary data.</text>
</comment>
<keyword evidence="4" id="KW-0326">Glycosidase</keyword>
<accession>A0ABP6K4M0</accession>
<evidence type="ECO:0000256" key="2">
    <source>
        <dbReference type="ARBA" id="ARBA00012744"/>
    </source>
</evidence>
<sequence length="431" mass="46861">MVHAAGLGPALPEGFLMGASTSAHQVEGNNVSSDWWALENHPGSFVTEPSGDAADSYHRWPEDMDLLCELGFDAYRFSIEWARIEPRRGMISQAALEHYRAMVRGALERGLAPVVTLHHFTSPKWFSDLGGWTAPEATELFAAYARTVADILRDGVRYVATINEPNIMALMYALKRHAAEHGWESVAPGARTLREGGAAAVDPASLELDPAVVQALICAHRAASGVLKTEIPHLQVGWTVANQVYQAEPGAEEATAAYAWLREDVFLEAAREDDWIGVQAYTRHRMDVNGTLPPPAGAETTLTGWEIYPEALGEAVRHTAEIVGPHVPVIVTENGIATADDEQRIAYTAAALTSLGEAMSDGIDVHGYLHWSALDNYEWGTYRPTFGLIAVDRTTFARMPKESAHWLGALSRARRLPDPAPLGSVSVPSGR</sequence>
<dbReference type="InterPro" id="IPR018120">
    <property type="entry name" value="Glyco_hydro_1_AS"/>
</dbReference>
<evidence type="ECO:0000256" key="4">
    <source>
        <dbReference type="ARBA" id="ARBA00023295"/>
    </source>
</evidence>
<dbReference type="PANTHER" id="PTHR10353:SF36">
    <property type="entry name" value="LP05116P"/>
    <property type="match status" value="1"/>
</dbReference>
<keyword evidence="8" id="KW-1185">Reference proteome</keyword>
<reference evidence="8" key="1">
    <citation type="journal article" date="2019" name="Int. J. Syst. Evol. Microbiol.">
        <title>The Global Catalogue of Microorganisms (GCM) 10K type strain sequencing project: providing services to taxonomists for standard genome sequencing and annotation.</title>
        <authorList>
            <consortium name="The Broad Institute Genomics Platform"/>
            <consortium name="The Broad Institute Genome Sequencing Center for Infectious Disease"/>
            <person name="Wu L."/>
            <person name="Ma J."/>
        </authorList>
    </citation>
    <scope>NUCLEOTIDE SEQUENCE [LARGE SCALE GENOMIC DNA]</scope>
    <source>
        <strain evidence="8">JCM 9088</strain>
    </source>
</reference>
<gene>
    <name evidence="7" type="ORF">GCM10010446_65590</name>
</gene>
<evidence type="ECO:0000256" key="5">
    <source>
        <dbReference type="PROSITE-ProRule" id="PRU10055"/>
    </source>
</evidence>
<comment type="similarity">
    <text evidence="1 6">Belongs to the glycosyl hydrolase 1 family.</text>
</comment>
<evidence type="ECO:0000256" key="6">
    <source>
        <dbReference type="RuleBase" id="RU003690"/>
    </source>
</evidence>
<dbReference type="Gene3D" id="3.20.20.80">
    <property type="entry name" value="Glycosidases"/>
    <property type="match status" value="1"/>
</dbReference>
<name>A0ABP6K4M0_9ACTN</name>
<dbReference type="InterPro" id="IPR001360">
    <property type="entry name" value="Glyco_hydro_1"/>
</dbReference>
<dbReference type="PROSITE" id="PS00572">
    <property type="entry name" value="GLYCOSYL_HYDROL_F1_1"/>
    <property type="match status" value="1"/>
</dbReference>
<dbReference type="InterPro" id="IPR017853">
    <property type="entry name" value="GH"/>
</dbReference>
<organism evidence="7 8">
    <name type="scientific">Streptomyces enissocaesilis</name>
    <dbReference type="NCBI Taxonomy" id="332589"/>
    <lineage>
        <taxon>Bacteria</taxon>
        <taxon>Bacillati</taxon>
        <taxon>Actinomycetota</taxon>
        <taxon>Actinomycetes</taxon>
        <taxon>Kitasatosporales</taxon>
        <taxon>Streptomycetaceae</taxon>
        <taxon>Streptomyces</taxon>
        <taxon>Streptomyces rochei group</taxon>
    </lineage>
</organism>
<dbReference type="Pfam" id="PF00232">
    <property type="entry name" value="Glyco_hydro_1"/>
    <property type="match status" value="2"/>
</dbReference>
<keyword evidence="3" id="KW-0378">Hydrolase</keyword>
<dbReference type="PANTHER" id="PTHR10353">
    <property type="entry name" value="GLYCOSYL HYDROLASE"/>
    <property type="match status" value="1"/>
</dbReference>
<dbReference type="RefSeq" id="WP_344500430.1">
    <property type="nucleotide sequence ID" value="NZ_BAAAUD010000105.1"/>
</dbReference>
<dbReference type="EC" id="3.2.1.21" evidence="2"/>